<feature type="domain" description="Death" evidence="1">
    <location>
        <begin position="114"/>
        <end position="187"/>
    </location>
</feature>
<organism evidence="3 4">
    <name type="scientific">Staurois parvus</name>
    <dbReference type="NCBI Taxonomy" id="386267"/>
    <lineage>
        <taxon>Eukaryota</taxon>
        <taxon>Metazoa</taxon>
        <taxon>Chordata</taxon>
        <taxon>Craniata</taxon>
        <taxon>Vertebrata</taxon>
        <taxon>Euteleostomi</taxon>
        <taxon>Amphibia</taxon>
        <taxon>Batrachia</taxon>
        <taxon>Anura</taxon>
        <taxon>Neobatrachia</taxon>
        <taxon>Ranoidea</taxon>
        <taxon>Ranidae</taxon>
        <taxon>Staurois</taxon>
    </lineage>
</organism>
<dbReference type="EMBL" id="CATNWA010009160">
    <property type="protein sequence ID" value="CAI9557483.1"/>
    <property type="molecule type" value="Genomic_DNA"/>
</dbReference>
<comment type="caution">
    <text evidence="3">The sequence shown here is derived from an EMBL/GenBank/DDBJ whole genome shotgun (WGS) entry which is preliminary data.</text>
</comment>
<keyword evidence="4" id="KW-1185">Reference proteome</keyword>
<dbReference type="Pfam" id="PF00619">
    <property type="entry name" value="CARD"/>
    <property type="match status" value="1"/>
</dbReference>
<sequence>MDSKHRELLRNRRLELCSHAVADGLVPQYLYQEGIITRDQLEDICGQATSQRRAMKLLDILPTRGPKAFNVFVDSMTEFPWVLENLKQHCHKSPPVPESTSLGLPANVLQNCPNDRQLNLLAGKLGSEWEQVLGHLGLDHSDLYRCKIQHPDNLHSQVMEGLVRWKQHMGRKATIQCLWEALEAAEMDPSEIKLVLQ</sequence>
<dbReference type="Proteomes" id="UP001162483">
    <property type="component" value="Unassembled WGS sequence"/>
</dbReference>
<dbReference type="InterPro" id="IPR037939">
    <property type="entry name" value="CRADD"/>
</dbReference>
<reference evidence="3" key="1">
    <citation type="submission" date="2023-05" db="EMBL/GenBank/DDBJ databases">
        <authorList>
            <person name="Stuckert A."/>
        </authorList>
    </citation>
    <scope>NUCLEOTIDE SEQUENCE</scope>
</reference>
<dbReference type="PANTHER" id="PTHR15034">
    <property type="entry name" value="DEATH DOMAIN-CONTAINING PROTEIN CRADD"/>
    <property type="match status" value="1"/>
</dbReference>
<dbReference type="PANTHER" id="PTHR15034:SF5">
    <property type="entry name" value="DEATH DOMAIN-CONTAINING PROTEIN CRADD"/>
    <property type="match status" value="1"/>
</dbReference>
<dbReference type="Gene3D" id="1.10.533.10">
    <property type="entry name" value="Death Domain, Fas"/>
    <property type="match status" value="2"/>
</dbReference>
<dbReference type="InterPro" id="IPR000488">
    <property type="entry name" value="Death_dom"/>
</dbReference>
<gene>
    <name evidence="3" type="ORF">SPARVUS_LOCUS4714057</name>
</gene>
<dbReference type="SUPFAM" id="SSF47986">
    <property type="entry name" value="DEATH domain"/>
    <property type="match status" value="2"/>
</dbReference>
<dbReference type="PROSITE" id="PS50017">
    <property type="entry name" value="DEATH_DOMAIN"/>
    <property type="match status" value="1"/>
</dbReference>
<dbReference type="PROSITE" id="PS50209">
    <property type="entry name" value="CARD"/>
    <property type="match status" value="1"/>
</dbReference>
<proteinExistence type="predicted"/>
<name>A0ABN9CBM3_9NEOB</name>
<protein>
    <submittedName>
        <fullName evidence="3">Uncharacterized protein</fullName>
    </submittedName>
</protein>
<evidence type="ECO:0000259" key="2">
    <source>
        <dbReference type="PROSITE" id="PS50209"/>
    </source>
</evidence>
<accession>A0ABN9CBM3</accession>
<evidence type="ECO:0000313" key="3">
    <source>
        <dbReference type="EMBL" id="CAI9557483.1"/>
    </source>
</evidence>
<dbReference type="InterPro" id="IPR001315">
    <property type="entry name" value="CARD"/>
</dbReference>
<dbReference type="SMART" id="SM00114">
    <property type="entry name" value="CARD"/>
    <property type="match status" value="1"/>
</dbReference>
<dbReference type="Pfam" id="PF00531">
    <property type="entry name" value="Death"/>
    <property type="match status" value="1"/>
</dbReference>
<evidence type="ECO:0000259" key="1">
    <source>
        <dbReference type="PROSITE" id="PS50017"/>
    </source>
</evidence>
<feature type="domain" description="CARD" evidence="2">
    <location>
        <begin position="1"/>
        <end position="78"/>
    </location>
</feature>
<dbReference type="InterPro" id="IPR011029">
    <property type="entry name" value="DEATH-like_dom_sf"/>
</dbReference>
<evidence type="ECO:0000313" key="4">
    <source>
        <dbReference type="Proteomes" id="UP001162483"/>
    </source>
</evidence>